<keyword evidence="2 3" id="KW-0067">ATP-binding</keyword>
<sequence>MKVIKRSGNLEEFNEEKLKTSILNAASDAKSPLNQGDIKCIIKEICNEVNRIRNNKTSSYELFALTASVLKKHGFKKVVKEYVAFALEE</sequence>
<protein>
    <recommendedName>
        <fullName evidence="4">ATP-cone domain-containing protein</fullName>
    </recommendedName>
</protein>
<evidence type="ECO:0000256" key="3">
    <source>
        <dbReference type="PROSITE-ProRule" id="PRU00492"/>
    </source>
</evidence>
<keyword evidence="6" id="KW-1185">Reference proteome</keyword>
<dbReference type="EMBL" id="JAHLQL010000002">
    <property type="protein sequence ID" value="MBU5591960.1"/>
    <property type="molecule type" value="Genomic_DNA"/>
</dbReference>
<accession>A0ABS6F0E8</accession>
<gene>
    <name evidence="5" type="ORF">KQI89_09285</name>
</gene>
<evidence type="ECO:0000313" key="5">
    <source>
        <dbReference type="EMBL" id="MBU5591960.1"/>
    </source>
</evidence>
<evidence type="ECO:0000256" key="1">
    <source>
        <dbReference type="ARBA" id="ARBA00022741"/>
    </source>
</evidence>
<feature type="domain" description="ATP-cone" evidence="4">
    <location>
        <begin position="1"/>
        <end position="89"/>
    </location>
</feature>
<dbReference type="InterPro" id="IPR005144">
    <property type="entry name" value="ATP-cone_dom"/>
</dbReference>
<reference evidence="5 6" key="1">
    <citation type="submission" date="2021-06" db="EMBL/GenBank/DDBJ databases">
        <authorList>
            <person name="Sun Q."/>
            <person name="Li D."/>
        </authorList>
    </citation>
    <scope>NUCLEOTIDE SEQUENCE [LARGE SCALE GENOMIC DNA]</scope>
    <source>
        <strain evidence="5 6">MSJ-4</strain>
    </source>
</reference>
<dbReference type="Pfam" id="PF03477">
    <property type="entry name" value="ATP-cone"/>
    <property type="match status" value="1"/>
</dbReference>
<proteinExistence type="predicted"/>
<evidence type="ECO:0000259" key="4">
    <source>
        <dbReference type="PROSITE" id="PS51161"/>
    </source>
</evidence>
<dbReference type="RefSeq" id="WP_032120578.1">
    <property type="nucleotide sequence ID" value="NZ_JAHLQL010000002.1"/>
</dbReference>
<evidence type="ECO:0000313" key="6">
    <source>
        <dbReference type="Proteomes" id="UP000736583"/>
    </source>
</evidence>
<dbReference type="PROSITE" id="PS51161">
    <property type="entry name" value="ATP_CONE"/>
    <property type="match status" value="1"/>
</dbReference>
<evidence type="ECO:0000256" key="2">
    <source>
        <dbReference type="ARBA" id="ARBA00022840"/>
    </source>
</evidence>
<comment type="caution">
    <text evidence="5">The sequence shown here is derived from an EMBL/GenBank/DDBJ whole genome shotgun (WGS) entry which is preliminary data.</text>
</comment>
<keyword evidence="1 3" id="KW-0547">Nucleotide-binding</keyword>
<dbReference type="Proteomes" id="UP000736583">
    <property type="component" value="Unassembled WGS sequence"/>
</dbReference>
<organism evidence="5 6">
    <name type="scientific">Clostridium simiarum</name>
    <dbReference type="NCBI Taxonomy" id="2841506"/>
    <lineage>
        <taxon>Bacteria</taxon>
        <taxon>Bacillati</taxon>
        <taxon>Bacillota</taxon>
        <taxon>Clostridia</taxon>
        <taxon>Eubacteriales</taxon>
        <taxon>Clostridiaceae</taxon>
        <taxon>Clostridium</taxon>
    </lineage>
</organism>
<name>A0ABS6F0E8_9CLOT</name>